<evidence type="ECO:0000313" key="2">
    <source>
        <dbReference type="EMBL" id="MBH5329309.1"/>
    </source>
</evidence>
<comment type="caution">
    <text evidence="2">The sequence shown here is derived from an EMBL/GenBank/DDBJ whole genome shotgun (WGS) entry which is preliminary data.</text>
</comment>
<dbReference type="EMBL" id="JACSGR010000004">
    <property type="protein sequence ID" value="MBH5329309.1"/>
    <property type="molecule type" value="Genomic_DNA"/>
</dbReference>
<reference evidence="2 3" key="1">
    <citation type="submission" date="2020-09" db="EMBL/GenBank/DDBJ databases">
        <title>Eikenella S3660 sp. nov., isolated from a throat swab.</title>
        <authorList>
            <person name="Buhl M."/>
        </authorList>
    </citation>
    <scope>NUCLEOTIDE SEQUENCE [LARGE SCALE GENOMIC DNA]</scope>
    <source>
        <strain evidence="2 3">S3360</strain>
    </source>
</reference>
<keyword evidence="3" id="KW-1185">Reference proteome</keyword>
<keyword evidence="1" id="KW-0732">Signal</keyword>
<feature type="chain" id="PRO_5045244060" evidence="1">
    <location>
        <begin position="17"/>
        <end position="129"/>
    </location>
</feature>
<sequence>MLRKVFALTALLPALAAAEPPIRDCRTFLLDMSALGFRIGACRKNAEHPYVIQLEKRQSECAVTWADPVVRAEAREVYRTLSDELINDAITPETVDAVLAGKSIDMSKTELCSGYDNYLREMARRYLRQ</sequence>
<dbReference type="Proteomes" id="UP000768471">
    <property type="component" value="Unassembled WGS sequence"/>
</dbReference>
<organism evidence="2 3">
    <name type="scientific">Eikenella glucosivorans</name>
    <dbReference type="NCBI Taxonomy" id="2766967"/>
    <lineage>
        <taxon>Bacteria</taxon>
        <taxon>Pseudomonadati</taxon>
        <taxon>Pseudomonadota</taxon>
        <taxon>Betaproteobacteria</taxon>
        <taxon>Neisseriales</taxon>
        <taxon>Neisseriaceae</taxon>
        <taxon>Eikenella</taxon>
    </lineage>
</organism>
<dbReference type="RefSeq" id="WP_197903144.1">
    <property type="nucleotide sequence ID" value="NZ_JACSGR010000004.1"/>
</dbReference>
<gene>
    <name evidence="2" type="ORF">H9Q10_06455</name>
</gene>
<proteinExistence type="predicted"/>
<evidence type="ECO:0000313" key="3">
    <source>
        <dbReference type="Proteomes" id="UP000768471"/>
    </source>
</evidence>
<protein>
    <submittedName>
        <fullName evidence="2">Uncharacterized protein</fullName>
    </submittedName>
</protein>
<name>A0ABS0NAH7_9NEIS</name>
<feature type="signal peptide" evidence="1">
    <location>
        <begin position="1"/>
        <end position="16"/>
    </location>
</feature>
<evidence type="ECO:0000256" key="1">
    <source>
        <dbReference type="SAM" id="SignalP"/>
    </source>
</evidence>
<accession>A0ABS0NAH7</accession>